<dbReference type="RefSeq" id="XP_023166820.2">
    <property type="nucleotide sequence ID" value="XM_023311052.2"/>
</dbReference>
<evidence type="ECO:0000256" key="1">
    <source>
        <dbReference type="SAM" id="MobiDB-lite"/>
    </source>
</evidence>
<accession>A0A6J1LI23</accession>
<dbReference type="AlphaFoldDB" id="A0A6J1LI23"/>
<name>A0A6J1LI23_DROHY</name>
<protein>
    <submittedName>
        <fullName evidence="3">Uncharacterized protein LOC111596723</fullName>
    </submittedName>
</protein>
<dbReference type="KEGG" id="dhe:111596723"/>
<dbReference type="Proteomes" id="UP000504633">
    <property type="component" value="Unplaced"/>
</dbReference>
<evidence type="ECO:0000313" key="3">
    <source>
        <dbReference type="RefSeq" id="XP_023166820.2"/>
    </source>
</evidence>
<keyword evidence="2" id="KW-1185">Reference proteome</keyword>
<dbReference type="OMA" id="RRRQNNW"/>
<organism evidence="2 3">
    <name type="scientific">Drosophila hydei</name>
    <name type="common">Fruit fly</name>
    <dbReference type="NCBI Taxonomy" id="7224"/>
    <lineage>
        <taxon>Eukaryota</taxon>
        <taxon>Metazoa</taxon>
        <taxon>Ecdysozoa</taxon>
        <taxon>Arthropoda</taxon>
        <taxon>Hexapoda</taxon>
        <taxon>Insecta</taxon>
        <taxon>Pterygota</taxon>
        <taxon>Neoptera</taxon>
        <taxon>Endopterygota</taxon>
        <taxon>Diptera</taxon>
        <taxon>Brachycera</taxon>
        <taxon>Muscomorpha</taxon>
        <taxon>Ephydroidea</taxon>
        <taxon>Drosophilidae</taxon>
        <taxon>Drosophila</taxon>
    </lineage>
</organism>
<proteinExistence type="predicted"/>
<gene>
    <name evidence="3" type="primary">LOC111596723</name>
</gene>
<evidence type="ECO:0000313" key="2">
    <source>
        <dbReference type="Proteomes" id="UP000504633"/>
    </source>
</evidence>
<reference evidence="3" key="1">
    <citation type="submission" date="2025-08" db="UniProtKB">
        <authorList>
            <consortium name="RefSeq"/>
        </authorList>
    </citation>
    <scope>IDENTIFICATION</scope>
    <source>
        <strain evidence="3">15085-1641.00</strain>
        <tissue evidence="3">Whole body</tissue>
    </source>
</reference>
<dbReference type="GeneID" id="111596723"/>
<feature type="region of interest" description="Disordered" evidence="1">
    <location>
        <begin position="1"/>
        <end position="23"/>
    </location>
</feature>
<sequence length="249" mass="28057">MSSTKNGNKKAIETDSDEEDEAQMRLFLQAADHTLLTNDMYKTQLATTTTSSVEAPSVALPTPDLPKSERYLADQDAAPASDLQISKEMQTHLWGKLSAIIQNQIEYCVSEQPVNRSQEKEKGWVSQVRLVANADCYVVDDIELTASPQKKPNIRRRLLEGDENQAITAAALASVVVDGDSILSGRDMESWLPRKPRKDKLFEYRASDALGHKLHAIEPTNEFTKQRRKNNWNEKTRNYFRAHSAAILQ</sequence>
<dbReference type="OrthoDB" id="8196889at2759"/>